<feature type="binding site" evidence="10">
    <location>
        <position position="327"/>
    </location>
    <ligand>
        <name>substrate</name>
    </ligand>
</feature>
<comment type="pathway">
    <text evidence="1 10">Carbohydrate biosynthesis; gluconeogenesis.</text>
</comment>
<dbReference type="InterPro" id="IPR015994">
    <property type="entry name" value="PEPCK_ATP_CS"/>
</dbReference>
<dbReference type="HAMAP" id="MF_00453">
    <property type="entry name" value="PEPCK_ATP"/>
    <property type="match status" value="1"/>
</dbReference>
<gene>
    <name evidence="10 11" type="primary">pckA</name>
    <name evidence="11" type="ORF">O6P32_06170</name>
</gene>
<comment type="similarity">
    <text evidence="2 10">Belongs to the phosphoenolpyruvate carboxykinase (ATP) family.</text>
</comment>
<dbReference type="Gene3D" id="3.40.449.10">
    <property type="entry name" value="Phosphoenolpyruvate Carboxykinase, domain 1"/>
    <property type="match status" value="1"/>
</dbReference>
<feature type="binding site" evidence="10">
    <location>
        <position position="225"/>
    </location>
    <ligand>
        <name>Mn(2+)</name>
        <dbReference type="ChEBI" id="CHEBI:29035"/>
    </ligand>
</feature>
<evidence type="ECO:0000256" key="1">
    <source>
        <dbReference type="ARBA" id="ARBA00004742"/>
    </source>
</evidence>
<feature type="binding site" evidence="10">
    <location>
        <position position="206"/>
    </location>
    <ligand>
        <name>ATP</name>
        <dbReference type="ChEBI" id="CHEBI:30616"/>
    </ligand>
</feature>
<feature type="binding site" evidence="10">
    <location>
        <position position="206"/>
    </location>
    <ligand>
        <name>substrate</name>
    </ligand>
</feature>
<keyword evidence="6 10" id="KW-0210">Decarboxylase</keyword>
<keyword evidence="10" id="KW-0464">Manganese</keyword>
<feature type="binding site" evidence="10">
    <location>
        <position position="225"/>
    </location>
    <ligand>
        <name>ATP</name>
        <dbReference type="ChEBI" id="CHEBI:30616"/>
    </ligand>
</feature>
<evidence type="ECO:0000256" key="5">
    <source>
        <dbReference type="ARBA" id="ARBA00022741"/>
    </source>
</evidence>
<dbReference type="PIRSF" id="PIRSF006294">
    <property type="entry name" value="PEP_crbxkin"/>
    <property type="match status" value="1"/>
</dbReference>
<evidence type="ECO:0000256" key="4">
    <source>
        <dbReference type="ARBA" id="ARBA00022432"/>
    </source>
</evidence>
<dbReference type="NCBIfam" id="TIGR00224">
    <property type="entry name" value="pckA"/>
    <property type="match status" value="1"/>
</dbReference>
<dbReference type="PANTHER" id="PTHR30031:SF0">
    <property type="entry name" value="PHOSPHOENOLPYRUVATE CARBOXYKINASE (ATP)"/>
    <property type="match status" value="1"/>
</dbReference>
<dbReference type="RefSeq" id="WP_178267352.1">
    <property type="nucleotide sequence ID" value="NZ_JAPZVM010000003.1"/>
</dbReference>
<protein>
    <recommendedName>
        <fullName evidence="3 10">Phosphoenolpyruvate carboxykinase (ATP)</fullName>
        <shortName evidence="10">PCK</shortName>
        <shortName evidence="10">PEP carboxykinase</shortName>
        <shortName evidence="10">PEPCK</shortName>
        <ecNumber evidence="3 10">4.1.1.49</ecNumber>
    </recommendedName>
</protein>
<proteinExistence type="inferred from homology"/>
<sequence length="534" mass="59269">MANLDLTKYGITGTVEIVHNPSYEVLFAEETKAGLEGFEKGQETELGAVNVMTGIYTGRSPKDKFLVKDATSENTVWWTSEEYKNDNKPVTTETWNVLKALAAKELSNKKLFVVDGYCGANEATRLKVRFIMEVAWQAHFVTNMFIRPSKEELENFEPDFVVYNASKAKVENYKELGLNSETAVVFNLTTKEQVILNTWYGGEMKKGMFSMMNYFNPLRGIASMHCSANTNMDETESAIFFGLSGTGKTTLSTDPKRKLIGDDEHGWDNEGVFNYEGGCYAKVINLDKESEPDIYNAIKRDALLENVTVDAEGKINFADKSVTENTRVSYPIHHIENIVKPVSKGPHAKQVIFLSADAFGVLPPVSILNPEQAQYYFLSGFTAKLAGTERGITEPTPTFSACFGAAFLSLHPTKYAEELVKKMEMTGAKAYLVNTGWNGTGKRISIRDTRGIIDAILDGSIEKAPTKTIPYFDFVVPTELPGVDPKILDPRDTYECACQWEEKAKDLAARFIKNFSKFTGNEAGKALVAAGPKL</sequence>
<keyword evidence="4 10" id="KW-0312">Gluconeogenesis</keyword>
<dbReference type="InterPro" id="IPR001272">
    <property type="entry name" value="PEP_carboxykinase_ATP"/>
</dbReference>
<reference evidence="11" key="1">
    <citation type="submission" date="2022-12" db="EMBL/GenBank/DDBJ databases">
        <title>Phocaeicola acetigenes sp. nov., isolated feces from a healthy human.</title>
        <authorList>
            <person name="Do H."/>
            <person name="Ha Y.B."/>
            <person name="Kim J.-S."/>
            <person name="Suh M.K."/>
            <person name="Kim H.S."/>
            <person name="Lee J.-S."/>
        </authorList>
    </citation>
    <scope>NUCLEOTIDE SEQUENCE</scope>
    <source>
        <strain evidence="11">KGMB11183</strain>
    </source>
</reference>
<evidence type="ECO:0000256" key="8">
    <source>
        <dbReference type="ARBA" id="ARBA00023239"/>
    </source>
</evidence>
<dbReference type="EMBL" id="JAPZVM010000003">
    <property type="protein sequence ID" value="MCZ8372295.1"/>
    <property type="molecule type" value="Genomic_DNA"/>
</dbReference>
<evidence type="ECO:0000256" key="9">
    <source>
        <dbReference type="ARBA" id="ARBA00047371"/>
    </source>
</evidence>
<feature type="binding site" evidence="10">
    <location>
        <position position="200"/>
    </location>
    <ligand>
        <name>substrate</name>
    </ligand>
</feature>
<evidence type="ECO:0000313" key="12">
    <source>
        <dbReference type="Proteomes" id="UP001141933"/>
    </source>
</evidence>
<keyword evidence="10" id="KW-0479">Metal-binding</keyword>
<dbReference type="Proteomes" id="UP001141933">
    <property type="component" value="Unassembled WGS sequence"/>
</dbReference>
<keyword evidence="12" id="KW-1185">Reference proteome</keyword>
<dbReference type="SUPFAM" id="SSF68923">
    <property type="entry name" value="PEP carboxykinase N-terminal domain"/>
    <property type="match status" value="1"/>
</dbReference>
<feature type="binding site" evidence="10">
    <location>
        <begin position="443"/>
        <end position="444"/>
    </location>
    <ligand>
        <name>ATP</name>
        <dbReference type="ChEBI" id="CHEBI:30616"/>
    </ligand>
</feature>
<comment type="subcellular location">
    <subcellularLocation>
        <location evidence="10">Cytoplasm</location>
    </subcellularLocation>
</comment>
<feature type="binding site" evidence="10">
    <location>
        <position position="449"/>
    </location>
    <ligand>
        <name>ATP</name>
        <dbReference type="ChEBI" id="CHEBI:30616"/>
    </ligand>
</feature>
<comment type="catalytic activity">
    <reaction evidence="9 10">
        <text>oxaloacetate + ATP = phosphoenolpyruvate + ADP + CO2</text>
        <dbReference type="Rhea" id="RHEA:18617"/>
        <dbReference type="ChEBI" id="CHEBI:16452"/>
        <dbReference type="ChEBI" id="CHEBI:16526"/>
        <dbReference type="ChEBI" id="CHEBI:30616"/>
        <dbReference type="ChEBI" id="CHEBI:58702"/>
        <dbReference type="ChEBI" id="CHEBI:456216"/>
        <dbReference type="EC" id="4.1.1.49"/>
    </reaction>
</comment>
<dbReference type="Pfam" id="PF01293">
    <property type="entry name" value="PEPCK_ATP"/>
    <property type="match status" value="1"/>
</dbReference>
<comment type="caution">
    <text evidence="11">The sequence shown here is derived from an EMBL/GenBank/DDBJ whole genome shotgun (WGS) entry which is preliminary data.</text>
</comment>
<evidence type="ECO:0000256" key="10">
    <source>
        <dbReference type="HAMAP-Rule" id="MF_00453"/>
    </source>
</evidence>
<keyword evidence="7 10" id="KW-0067">ATP-binding</keyword>
<dbReference type="Gene3D" id="3.90.228.20">
    <property type="match status" value="1"/>
</dbReference>
<feature type="binding site" evidence="10">
    <location>
        <begin position="242"/>
        <end position="250"/>
    </location>
    <ligand>
        <name>ATP</name>
        <dbReference type="ChEBI" id="CHEBI:30616"/>
    </ligand>
</feature>
<dbReference type="EC" id="4.1.1.49" evidence="3 10"/>
<keyword evidence="10" id="KW-0963">Cytoplasm</keyword>
<feature type="binding site" evidence="10">
    <location>
        <position position="327"/>
    </location>
    <ligand>
        <name>ATP</name>
        <dbReference type="ChEBI" id="CHEBI:30616"/>
    </ligand>
</feature>
<feature type="binding site" evidence="10">
    <location>
        <position position="263"/>
    </location>
    <ligand>
        <name>Mn(2+)</name>
        <dbReference type="ChEBI" id="CHEBI:29035"/>
    </ligand>
</feature>
<evidence type="ECO:0000256" key="7">
    <source>
        <dbReference type="ARBA" id="ARBA00022840"/>
    </source>
</evidence>
<dbReference type="NCBIfam" id="NF006821">
    <property type="entry name" value="PRK09344.1-3"/>
    <property type="match status" value="1"/>
</dbReference>
<evidence type="ECO:0000313" key="11">
    <source>
        <dbReference type="EMBL" id="MCZ8372295.1"/>
    </source>
</evidence>
<dbReference type="CDD" id="cd00484">
    <property type="entry name" value="PEPCK_ATP"/>
    <property type="match status" value="1"/>
</dbReference>
<comment type="function">
    <text evidence="10">Involved in the gluconeogenesis. Catalyzes the conversion of oxaloacetate (OAA) to phosphoenolpyruvate (PEP) through direct phosphoryl transfer between the nucleoside triphosphate and OAA.</text>
</comment>
<comment type="cofactor">
    <cofactor evidence="10">
        <name>Mn(2+)</name>
        <dbReference type="ChEBI" id="CHEBI:29035"/>
    </cofactor>
    <text evidence="10">Binds 1 Mn(2+) ion per subunit.</text>
</comment>
<feature type="binding site" evidence="10">
    <location>
        <position position="291"/>
    </location>
    <ligand>
        <name>ATP</name>
        <dbReference type="ChEBI" id="CHEBI:30616"/>
    </ligand>
</feature>
<dbReference type="SUPFAM" id="SSF53795">
    <property type="entry name" value="PEP carboxykinase-like"/>
    <property type="match status" value="1"/>
</dbReference>
<dbReference type="NCBIfam" id="NF006819">
    <property type="entry name" value="PRK09344.1-1"/>
    <property type="match status" value="1"/>
</dbReference>
<dbReference type="InterPro" id="IPR008210">
    <property type="entry name" value="PEP_carboxykinase_N"/>
</dbReference>
<evidence type="ECO:0000256" key="3">
    <source>
        <dbReference type="ARBA" id="ARBA00012363"/>
    </source>
</evidence>
<accession>A0ABT4PGX3</accession>
<evidence type="ECO:0000256" key="6">
    <source>
        <dbReference type="ARBA" id="ARBA00022793"/>
    </source>
</evidence>
<dbReference type="Gene3D" id="2.170.8.10">
    <property type="entry name" value="Phosphoenolpyruvate Carboxykinase, domain 2"/>
    <property type="match status" value="1"/>
</dbReference>
<dbReference type="PROSITE" id="PS00532">
    <property type="entry name" value="PEPCK_ATP"/>
    <property type="match status" value="1"/>
</dbReference>
<keyword evidence="5 10" id="KW-0547">Nucleotide-binding</keyword>
<organism evidence="11 12">
    <name type="scientific">Phocaeicola acetigenes</name>
    <dbReference type="NCBI Taxonomy" id="3016083"/>
    <lineage>
        <taxon>Bacteria</taxon>
        <taxon>Pseudomonadati</taxon>
        <taxon>Bacteroidota</taxon>
        <taxon>Bacteroidia</taxon>
        <taxon>Bacteroidales</taxon>
        <taxon>Bacteroidaceae</taxon>
        <taxon>Phocaeicola</taxon>
    </lineage>
</organism>
<dbReference type="PANTHER" id="PTHR30031">
    <property type="entry name" value="PHOSPHOENOLPYRUVATE CARBOXYKINASE ATP"/>
    <property type="match status" value="1"/>
</dbReference>
<feature type="binding site" evidence="10">
    <location>
        <position position="206"/>
    </location>
    <ligand>
        <name>Mn(2+)</name>
        <dbReference type="ChEBI" id="CHEBI:29035"/>
    </ligand>
</feature>
<dbReference type="GO" id="GO:0004612">
    <property type="term" value="F:phosphoenolpyruvate carboxykinase (ATP) activity"/>
    <property type="evidence" value="ECO:0007669"/>
    <property type="project" value="UniProtKB-EC"/>
</dbReference>
<evidence type="ECO:0000256" key="2">
    <source>
        <dbReference type="ARBA" id="ARBA00006052"/>
    </source>
</evidence>
<dbReference type="InterPro" id="IPR013035">
    <property type="entry name" value="PEP_carboxykinase_C"/>
</dbReference>
<feature type="binding site" evidence="10">
    <location>
        <position position="59"/>
    </location>
    <ligand>
        <name>substrate</name>
    </ligand>
</feature>
<dbReference type="NCBIfam" id="NF006820">
    <property type="entry name" value="PRK09344.1-2"/>
    <property type="match status" value="1"/>
</dbReference>
<name>A0ABT4PGX3_9BACT</name>
<keyword evidence="8 10" id="KW-0456">Lyase</keyword>